<name>A0A0E9PGR2_ANGAN</name>
<keyword evidence="1" id="KW-1133">Transmembrane helix</keyword>
<evidence type="ECO:0000256" key="1">
    <source>
        <dbReference type="SAM" id="Phobius"/>
    </source>
</evidence>
<feature type="transmembrane region" description="Helical" evidence="1">
    <location>
        <begin position="12"/>
        <end position="31"/>
    </location>
</feature>
<sequence>MSNLSDTGSLARHTLFTLIIGTLITLSLLCFHDRVGHGFGRSLQ</sequence>
<reference evidence="2" key="1">
    <citation type="submission" date="2014-11" db="EMBL/GenBank/DDBJ databases">
        <authorList>
            <person name="Amaro Gonzalez C."/>
        </authorList>
    </citation>
    <scope>NUCLEOTIDE SEQUENCE</scope>
</reference>
<reference evidence="2" key="2">
    <citation type="journal article" date="2015" name="Fish Shellfish Immunol.">
        <title>Early steps in the European eel (Anguilla anguilla)-Vibrio vulnificus interaction in the gills: Role of the RtxA13 toxin.</title>
        <authorList>
            <person name="Callol A."/>
            <person name="Pajuelo D."/>
            <person name="Ebbesson L."/>
            <person name="Teles M."/>
            <person name="MacKenzie S."/>
            <person name="Amaro C."/>
        </authorList>
    </citation>
    <scope>NUCLEOTIDE SEQUENCE</scope>
</reference>
<proteinExistence type="predicted"/>
<protein>
    <submittedName>
        <fullName evidence="2">Uncharacterized protein</fullName>
    </submittedName>
</protein>
<accession>A0A0E9PGR2</accession>
<keyword evidence="1" id="KW-0812">Transmembrane</keyword>
<dbReference type="EMBL" id="GBXM01105110">
    <property type="protein sequence ID" value="JAH03467.1"/>
    <property type="molecule type" value="Transcribed_RNA"/>
</dbReference>
<organism evidence="2">
    <name type="scientific">Anguilla anguilla</name>
    <name type="common">European freshwater eel</name>
    <name type="synonym">Muraena anguilla</name>
    <dbReference type="NCBI Taxonomy" id="7936"/>
    <lineage>
        <taxon>Eukaryota</taxon>
        <taxon>Metazoa</taxon>
        <taxon>Chordata</taxon>
        <taxon>Craniata</taxon>
        <taxon>Vertebrata</taxon>
        <taxon>Euteleostomi</taxon>
        <taxon>Actinopterygii</taxon>
        <taxon>Neopterygii</taxon>
        <taxon>Teleostei</taxon>
        <taxon>Anguilliformes</taxon>
        <taxon>Anguillidae</taxon>
        <taxon>Anguilla</taxon>
    </lineage>
</organism>
<keyword evidence="1" id="KW-0472">Membrane</keyword>
<evidence type="ECO:0000313" key="2">
    <source>
        <dbReference type="EMBL" id="JAH03467.1"/>
    </source>
</evidence>
<dbReference type="AlphaFoldDB" id="A0A0E9PGR2"/>